<dbReference type="InParanoid" id="A0A455CBB1"/>
<keyword evidence="2" id="KW-1185">Reference proteome</keyword>
<gene>
    <name evidence="3" type="primary">LOC114487853</name>
</gene>
<evidence type="ECO:0000313" key="2">
    <source>
        <dbReference type="Proteomes" id="UP000248484"/>
    </source>
</evidence>
<proteinExistence type="predicted"/>
<organism evidence="2 3">
    <name type="scientific">Physeter macrocephalus</name>
    <name type="common">Sperm whale</name>
    <name type="synonym">Physeter catodon</name>
    <dbReference type="NCBI Taxonomy" id="9755"/>
    <lineage>
        <taxon>Eukaryota</taxon>
        <taxon>Metazoa</taxon>
        <taxon>Chordata</taxon>
        <taxon>Craniata</taxon>
        <taxon>Vertebrata</taxon>
        <taxon>Euteleostomi</taxon>
        <taxon>Mammalia</taxon>
        <taxon>Eutheria</taxon>
        <taxon>Laurasiatheria</taxon>
        <taxon>Artiodactyla</taxon>
        <taxon>Whippomorpha</taxon>
        <taxon>Cetacea</taxon>
        <taxon>Odontoceti</taxon>
        <taxon>Physeteridae</taxon>
        <taxon>Physeter</taxon>
    </lineage>
</organism>
<feature type="compositionally biased region" description="Basic and acidic residues" evidence="1">
    <location>
        <begin position="218"/>
        <end position="230"/>
    </location>
</feature>
<dbReference type="GeneID" id="114487853"/>
<dbReference type="Proteomes" id="UP000248484">
    <property type="component" value="Chromosome 15"/>
</dbReference>
<dbReference type="KEGG" id="pcad:114487853"/>
<name>A0A455CBB1_PHYMC</name>
<protein>
    <submittedName>
        <fullName evidence="3">Uncharacterized protein</fullName>
    </submittedName>
</protein>
<dbReference type="AlphaFoldDB" id="A0A455CBB1"/>
<feature type="compositionally biased region" description="Basic residues" evidence="1">
    <location>
        <begin position="1"/>
        <end position="12"/>
    </location>
</feature>
<accession>A0A455CBB1</accession>
<feature type="region of interest" description="Disordered" evidence="1">
    <location>
        <begin position="1"/>
        <end position="69"/>
    </location>
</feature>
<dbReference type="RefSeq" id="XP_028356121.1">
    <property type="nucleotide sequence ID" value="XM_028500320.1"/>
</dbReference>
<feature type="region of interest" description="Disordered" evidence="1">
    <location>
        <begin position="180"/>
        <end position="231"/>
    </location>
</feature>
<evidence type="ECO:0000313" key="3">
    <source>
        <dbReference type="RefSeq" id="XP_028356121.1"/>
    </source>
</evidence>
<evidence type="ECO:0000256" key="1">
    <source>
        <dbReference type="SAM" id="MobiDB-lite"/>
    </source>
</evidence>
<reference evidence="3" key="1">
    <citation type="submission" date="2025-08" db="UniProtKB">
        <authorList>
            <consortium name="RefSeq"/>
        </authorList>
    </citation>
    <scope>IDENTIFICATION</scope>
    <source>
        <tissue evidence="3">Muscle</tissue>
    </source>
</reference>
<sequence>MERGARGARARPPRPPPSAGLPVRGARPVTGSSGRPRPAPSRCRGCRKLRLSSRPGSGAPKPASGKRLPLLDYWQQDAGGRRSLGAAMGAERGGDAATAAAEAGGLLLAGAEAAAAGEARDWWSRGQSEGPGMKKRLAVATGTRASARALRPLRVLPTCGVGGWRVWEDERPECRMTRGRGRAANLGSGTVRGKSLRAARPLRPEHLSVSRVGPRGPLTEDSRQDGDSRSTKTTLAPYLALAWAQTPGASARFSFLTLPHNCLGELTKPWVPGPHPKGSDGGSLAFRLRSPFLNRFGTLEEEERSLFAR</sequence>